<proteinExistence type="predicted"/>
<dbReference type="InterPro" id="IPR014717">
    <property type="entry name" value="Transl_elong_EF1B/ribsomal_bS6"/>
</dbReference>
<dbReference type="EMBL" id="LBXB01000003">
    <property type="protein sequence ID" value="KKR20504.1"/>
    <property type="molecule type" value="Genomic_DNA"/>
</dbReference>
<evidence type="ECO:0008006" key="4">
    <source>
        <dbReference type="Google" id="ProtNLM"/>
    </source>
</evidence>
<accession>A0A837HVT3</accession>
<dbReference type="Proteomes" id="UP000034656">
    <property type="component" value="Unassembled WGS sequence"/>
</dbReference>
<dbReference type="Gene3D" id="3.30.70.60">
    <property type="match status" value="1"/>
</dbReference>
<name>A0A837HVT3_9BACT</name>
<evidence type="ECO:0000313" key="2">
    <source>
        <dbReference type="EMBL" id="KKR20504.1"/>
    </source>
</evidence>
<comment type="caution">
    <text evidence="2">The sequence shown here is derived from an EMBL/GenBank/DDBJ whole genome shotgun (WGS) entry which is preliminary data.</text>
</comment>
<gene>
    <name evidence="2" type="ORF">UT51_C0003G0008</name>
</gene>
<reference evidence="2 3" key="1">
    <citation type="journal article" date="2015" name="Nature">
        <title>rRNA introns, odd ribosomes, and small enigmatic genomes across a large radiation of phyla.</title>
        <authorList>
            <person name="Brown C.T."/>
            <person name="Hug L.A."/>
            <person name="Thomas B.C."/>
            <person name="Sharon I."/>
            <person name="Castelle C.J."/>
            <person name="Singh A."/>
            <person name="Wilkins M.J."/>
            <person name="Williams K.H."/>
            <person name="Banfield J.F."/>
        </authorList>
    </citation>
    <scope>NUCLEOTIDE SEQUENCE [LARGE SCALE GENOMIC DNA]</scope>
</reference>
<evidence type="ECO:0000256" key="1">
    <source>
        <dbReference type="SAM" id="Coils"/>
    </source>
</evidence>
<feature type="coiled-coil region" evidence="1">
    <location>
        <begin position="29"/>
        <end position="59"/>
    </location>
</feature>
<protein>
    <recommendedName>
        <fullName evidence="4">Pilus assembly protein, PilO</fullName>
    </recommendedName>
</protein>
<dbReference type="AlphaFoldDB" id="A0A837HVT3"/>
<sequence>MFRFIMPVILIGIAVTTFFMFTNPVYKDISELRAEVASYNEALDNSKALENERDKLTAKYNSIDPDNLAKLQKLLPESIDNIRLILEIEKIALPYGMVLRDVKYNATEKKPATVGVSIQGGAAALAANKDYGIWNLEFSTEGSYNNFINFTKDLESNLRIVDISSIDFISTDTRVNSSTPAIPFYKYTFKIKTYWLKN</sequence>
<evidence type="ECO:0000313" key="3">
    <source>
        <dbReference type="Proteomes" id="UP000034656"/>
    </source>
</evidence>
<organism evidence="2 3">
    <name type="scientific">Candidatus Nomurabacteria bacterium GW2011_GWC2_39_41</name>
    <dbReference type="NCBI Taxonomy" id="1618754"/>
    <lineage>
        <taxon>Bacteria</taxon>
        <taxon>Candidatus Nomuraibacteriota</taxon>
    </lineage>
</organism>
<keyword evidence="1" id="KW-0175">Coiled coil</keyword>